<dbReference type="Proteomes" id="UP000735302">
    <property type="component" value="Unassembled WGS sequence"/>
</dbReference>
<feature type="region of interest" description="Disordered" evidence="1">
    <location>
        <begin position="18"/>
        <end position="37"/>
    </location>
</feature>
<feature type="compositionally biased region" description="Basic and acidic residues" evidence="1">
    <location>
        <begin position="87"/>
        <end position="96"/>
    </location>
</feature>
<name>A0AAV4C8D0_9GAST</name>
<dbReference type="AlphaFoldDB" id="A0AAV4C8D0"/>
<reference evidence="2 3" key="1">
    <citation type="journal article" date="2021" name="Elife">
        <title>Chloroplast acquisition without the gene transfer in kleptoplastic sea slugs, Plakobranchus ocellatus.</title>
        <authorList>
            <person name="Maeda T."/>
            <person name="Takahashi S."/>
            <person name="Yoshida T."/>
            <person name="Shimamura S."/>
            <person name="Takaki Y."/>
            <person name="Nagai Y."/>
            <person name="Toyoda A."/>
            <person name="Suzuki Y."/>
            <person name="Arimoto A."/>
            <person name="Ishii H."/>
            <person name="Satoh N."/>
            <person name="Nishiyama T."/>
            <person name="Hasebe M."/>
            <person name="Maruyama T."/>
            <person name="Minagawa J."/>
            <person name="Obokata J."/>
            <person name="Shigenobu S."/>
        </authorList>
    </citation>
    <scope>NUCLEOTIDE SEQUENCE [LARGE SCALE GENOMIC DNA]</scope>
</reference>
<dbReference type="EMBL" id="BLXT01005907">
    <property type="protein sequence ID" value="GFO27324.1"/>
    <property type="molecule type" value="Genomic_DNA"/>
</dbReference>
<proteinExistence type="predicted"/>
<evidence type="ECO:0000313" key="2">
    <source>
        <dbReference type="EMBL" id="GFO27324.1"/>
    </source>
</evidence>
<feature type="compositionally biased region" description="Basic and acidic residues" evidence="1">
    <location>
        <begin position="158"/>
        <end position="179"/>
    </location>
</feature>
<accession>A0AAV4C8D0</accession>
<evidence type="ECO:0000256" key="1">
    <source>
        <dbReference type="SAM" id="MobiDB-lite"/>
    </source>
</evidence>
<evidence type="ECO:0000313" key="3">
    <source>
        <dbReference type="Proteomes" id="UP000735302"/>
    </source>
</evidence>
<protein>
    <submittedName>
        <fullName evidence="2">Uncharacterized protein</fullName>
    </submittedName>
</protein>
<feature type="region of interest" description="Disordered" evidence="1">
    <location>
        <begin position="65"/>
        <end position="179"/>
    </location>
</feature>
<feature type="compositionally biased region" description="Basic and acidic residues" evidence="1">
    <location>
        <begin position="135"/>
        <end position="150"/>
    </location>
</feature>
<keyword evidence="3" id="KW-1185">Reference proteome</keyword>
<comment type="caution">
    <text evidence="2">The sequence shown here is derived from an EMBL/GenBank/DDBJ whole genome shotgun (WGS) entry which is preliminary data.</text>
</comment>
<feature type="compositionally biased region" description="Polar residues" evidence="1">
    <location>
        <begin position="65"/>
        <end position="86"/>
    </location>
</feature>
<gene>
    <name evidence="2" type="ORF">PoB_005382900</name>
</gene>
<sequence length="179" mass="20405">MNEMLPFHGKRHALKNLSGPTRQLMNEGRPRQRHSMTKAADVGNILLSSRRTNTADISVSTRGLGNFTTVTQGDSTGTKHNGNTQEAPRERPRESGYGRQQHLGSPREWSREGKYGRQRSRSPRERFRGGGRYKQRSESSRERSREEEYGRQQCSRSSSERSRESGDREPSPDIEKSGM</sequence>
<organism evidence="2 3">
    <name type="scientific">Plakobranchus ocellatus</name>
    <dbReference type="NCBI Taxonomy" id="259542"/>
    <lineage>
        <taxon>Eukaryota</taxon>
        <taxon>Metazoa</taxon>
        <taxon>Spiralia</taxon>
        <taxon>Lophotrochozoa</taxon>
        <taxon>Mollusca</taxon>
        <taxon>Gastropoda</taxon>
        <taxon>Heterobranchia</taxon>
        <taxon>Euthyneura</taxon>
        <taxon>Panpulmonata</taxon>
        <taxon>Sacoglossa</taxon>
        <taxon>Placobranchoidea</taxon>
        <taxon>Plakobranchidae</taxon>
        <taxon>Plakobranchus</taxon>
    </lineage>
</organism>